<accession>A0A061D9A0</accession>
<sequence>MVVYDSLLEAPSNLKESFDWIVAVRRCSGIPILAKALYLVLLRGAANLPDVKNMKGGNVSNVLSDDADYDDWDFDDGANKIIKGSHLPRRGGLTKPTSWVDNVMIKLNLMDEKETEVKMNELYRHLSKASIRIQLILLNLINDSTYVESYGRDVTWDNSCAENPWECADIFISLLIPLCDDLNFIQSECNKRSNLDSKLNGTGQRSVGKMFASVGFNLKDFIPKGTCRDFLKYYEPLKTQLEFLDGIVCKYTVET</sequence>
<dbReference type="OrthoDB" id="365683at2759"/>
<proteinExistence type="predicted"/>
<evidence type="ECO:0000313" key="1">
    <source>
        <dbReference type="EMBL" id="CDR96562.1"/>
    </source>
</evidence>
<organism evidence="1 2">
    <name type="scientific">Babesia bigemina</name>
    <dbReference type="NCBI Taxonomy" id="5866"/>
    <lineage>
        <taxon>Eukaryota</taxon>
        <taxon>Sar</taxon>
        <taxon>Alveolata</taxon>
        <taxon>Apicomplexa</taxon>
        <taxon>Aconoidasida</taxon>
        <taxon>Piroplasmida</taxon>
        <taxon>Babesiidae</taxon>
        <taxon>Babesia</taxon>
    </lineage>
</organism>
<reference evidence="2" key="1">
    <citation type="journal article" date="2014" name="Nucleic Acids Res.">
        <title>The evolutionary dynamics of variant antigen genes in Babesia reveal a history of genomic innovation underlying host-parasite interaction.</title>
        <authorList>
            <person name="Jackson A.P."/>
            <person name="Otto T.D."/>
            <person name="Darby A."/>
            <person name="Ramaprasad A."/>
            <person name="Xia D."/>
            <person name="Echaide I.E."/>
            <person name="Farber M."/>
            <person name="Gahlot S."/>
            <person name="Gamble J."/>
            <person name="Gupta D."/>
            <person name="Gupta Y."/>
            <person name="Jackson L."/>
            <person name="Malandrin L."/>
            <person name="Malas T.B."/>
            <person name="Moussa E."/>
            <person name="Nair M."/>
            <person name="Reid A.J."/>
            <person name="Sanders M."/>
            <person name="Sharma J."/>
            <person name="Tracey A."/>
            <person name="Quail M.A."/>
            <person name="Weir W."/>
            <person name="Wastling J.M."/>
            <person name="Hall N."/>
            <person name="Willadsen P."/>
            <person name="Lingelbach K."/>
            <person name="Shiels B."/>
            <person name="Tait A."/>
            <person name="Berriman M."/>
            <person name="Allred D.R."/>
            <person name="Pain A."/>
        </authorList>
    </citation>
    <scope>NUCLEOTIDE SEQUENCE [LARGE SCALE GENOMIC DNA]</scope>
    <source>
        <strain evidence="2">Bond</strain>
    </source>
</reference>
<evidence type="ECO:0000313" key="2">
    <source>
        <dbReference type="Proteomes" id="UP000033188"/>
    </source>
</evidence>
<protein>
    <submittedName>
        <fullName evidence="1">Uncharacterized protein</fullName>
    </submittedName>
</protein>
<gene>
    <name evidence="1" type="ORF">BBBOND_0304650</name>
</gene>
<keyword evidence="2" id="KW-1185">Reference proteome</keyword>
<dbReference type="EMBL" id="LK391709">
    <property type="protein sequence ID" value="CDR96562.1"/>
    <property type="molecule type" value="Genomic_DNA"/>
</dbReference>
<dbReference type="GeneID" id="24565103"/>
<dbReference type="AlphaFoldDB" id="A0A061D9A0"/>
<dbReference type="VEuPathDB" id="PiroplasmaDB:BBBOND_0304650"/>
<name>A0A061D9A0_BABBI</name>
<dbReference type="Proteomes" id="UP000033188">
    <property type="component" value="Chromosome 3"/>
</dbReference>
<dbReference type="KEGG" id="bbig:BBBOND_0304650"/>
<dbReference type="RefSeq" id="XP_012768748.1">
    <property type="nucleotide sequence ID" value="XM_012913294.1"/>
</dbReference>